<reference evidence="1" key="1">
    <citation type="submission" date="2014-11" db="EMBL/GenBank/DDBJ databases">
        <authorList>
            <person name="Amaro Gonzalez C."/>
        </authorList>
    </citation>
    <scope>NUCLEOTIDE SEQUENCE</scope>
</reference>
<dbReference type="EMBL" id="GBXM01108021">
    <property type="protein sequence ID" value="JAH00556.1"/>
    <property type="molecule type" value="Transcribed_RNA"/>
</dbReference>
<protein>
    <submittedName>
        <fullName evidence="1">Uncharacterized protein</fullName>
    </submittedName>
</protein>
<accession>A0A0E9P7D2</accession>
<sequence>MPGAPHDQQVQQEADQRGLAQTLTLAHCPVITAHITFCSP</sequence>
<name>A0A0E9P7D2_ANGAN</name>
<organism evidence="1">
    <name type="scientific">Anguilla anguilla</name>
    <name type="common">European freshwater eel</name>
    <name type="synonym">Muraena anguilla</name>
    <dbReference type="NCBI Taxonomy" id="7936"/>
    <lineage>
        <taxon>Eukaryota</taxon>
        <taxon>Metazoa</taxon>
        <taxon>Chordata</taxon>
        <taxon>Craniata</taxon>
        <taxon>Vertebrata</taxon>
        <taxon>Euteleostomi</taxon>
        <taxon>Actinopterygii</taxon>
        <taxon>Neopterygii</taxon>
        <taxon>Teleostei</taxon>
        <taxon>Anguilliformes</taxon>
        <taxon>Anguillidae</taxon>
        <taxon>Anguilla</taxon>
    </lineage>
</organism>
<evidence type="ECO:0000313" key="1">
    <source>
        <dbReference type="EMBL" id="JAH00556.1"/>
    </source>
</evidence>
<dbReference type="AlphaFoldDB" id="A0A0E9P7D2"/>
<reference evidence="1" key="2">
    <citation type="journal article" date="2015" name="Fish Shellfish Immunol.">
        <title>Early steps in the European eel (Anguilla anguilla)-Vibrio vulnificus interaction in the gills: Role of the RtxA13 toxin.</title>
        <authorList>
            <person name="Callol A."/>
            <person name="Pajuelo D."/>
            <person name="Ebbesson L."/>
            <person name="Teles M."/>
            <person name="MacKenzie S."/>
            <person name="Amaro C."/>
        </authorList>
    </citation>
    <scope>NUCLEOTIDE SEQUENCE</scope>
</reference>
<proteinExistence type="predicted"/>